<keyword evidence="5" id="KW-0406">Ion transport</keyword>
<feature type="region of interest" description="Disordered" evidence="8">
    <location>
        <begin position="1216"/>
        <end position="1272"/>
    </location>
</feature>
<evidence type="ECO:0000256" key="1">
    <source>
        <dbReference type="ARBA" id="ARBA00004141"/>
    </source>
</evidence>
<dbReference type="PANTHER" id="PTHR10117">
    <property type="entry name" value="TRANSIENT RECEPTOR POTENTIAL CHANNEL"/>
    <property type="match status" value="1"/>
</dbReference>
<gene>
    <name evidence="11" type="ORF">CHLRE_09g390578v5</name>
</gene>
<keyword evidence="6 9" id="KW-0472">Membrane</keyword>
<dbReference type="KEGG" id="cre:CHLRE_09g390578v5"/>
<dbReference type="PANTHER" id="PTHR10117:SF54">
    <property type="entry name" value="TRANSIENT RECEPTOR POTENTIAL-GAMMA PROTEIN"/>
    <property type="match status" value="1"/>
</dbReference>
<keyword evidence="12" id="KW-1185">Reference proteome</keyword>
<dbReference type="InParanoid" id="A0A2K3DE40"/>
<evidence type="ECO:0000256" key="9">
    <source>
        <dbReference type="SAM" id="Phobius"/>
    </source>
</evidence>
<evidence type="ECO:0000256" key="2">
    <source>
        <dbReference type="ARBA" id="ARBA00022448"/>
    </source>
</evidence>
<dbReference type="GO" id="GO:0015279">
    <property type="term" value="F:store-operated calcium channel activity"/>
    <property type="evidence" value="ECO:0000318"/>
    <property type="project" value="GO_Central"/>
</dbReference>
<evidence type="ECO:0000256" key="8">
    <source>
        <dbReference type="SAM" id="MobiDB-lite"/>
    </source>
</evidence>
<sequence length="1404" mass="151339">MPAGKSEPAEEGAPRRNVRISTGGPAILEVPPTPAGHAPGMKERGILELTLHSDGRDSQGVPVDPASMFDFCKEYASRPLWDTTSHKLAAVSDAEMPEVFRDKCVYCFTAVNEHFTFARPDYMHASFFQPVQVYVLLTSTTKVPQWLRNDFNRLPESKASMPVDWQFGLHTKVLAILSQKLALIKNARMHVWERKQHCVPGVAYTFGGTEGNSPLEDFTYLLAWRPLEPEEVVNPDARTAVTSAVDSEENKEDRLQLLGRIAEAVAEDDMEQLKRSVEAYSARAKAAPAAWPRPSFLTSGGRLLTTLAAERNAQPRLVLYLVSQGAELDAMGLRYVLNNSKALVSAGYCDVSHLLLSYLALQRNPIASGMACAQVLEECAATNSAKAKEWRALAEQLRSVAVELVGCLEKLELPPAEEGAAAGGAGGAGASAGGAPPEGGDGKQGGGGGVDDAPLGPGVGTGGTIPAAISDVLAPRGVPCSVNDSSPLQVAYDANDLEFMAAPVVQGYLQDRWLGPDYILLALQEKGATFHYQDHHLMLRLLEGSGFVGSLGRPIMRYHSYILHMLVFASRAFYDSPRGRWIWKVFLEAFFLYIYHSIQLMPDETSLHWQHIVFVLYLAGMLVDEWQEGAHQYGGRIAQYFASGFNMVEAMCWLMLVAASGLKIAMWALPDGQDNPTWADLQTAKEFIYNTASILVWARLLQYIIPLYDGMGSQLMIMSQMFREVFKFAIPGTILLTGVTFCLYSMYNGRIPELSSFPKVMLKLFRTFLGETMFDVFDEDPTPIYQIYGTIIVLMYALVATVVLANLLIALISYHFQPEKTEAQSKFQMAEILAHYEYMIDHHLIGAPFSLPQLILRNLLPSGVRQKGSSSWLAETFSLSPMDGIVVSGENTENKFLPIGTNEVPYLIYLLTFYPAVLGMSWAMYFGMAPYCIAYFTFLGYKKWTGESENKNAPAFGAGGAAKVGPDAASAAASAASAAKSQKAPIDMFEMSGKRRHASADHLDGAVHDGTPNYEEWDNKKNFLQLVRLVWSTGIYIATRPLWLVLGVLGYLVLLGGLLITVWLGVYTWVGKLAFHAYWVVRGWLQGWFGATNIVLAKKDGASTNQSTTSTLNPLARVHDCVWVRLQQALLKDAGQVITWKELSRALRHAGFKRWELAVARVGALAPSEASAGAKYAVRRMMMANTVALGAVAGMSDAARRQSMTQRAEATLRLLGSTGGDNEEASSSSSGGGSDSSDDENASPRYGGYGMSRQHGHLRMHQGQPGPAAAAAAAGSAAAGPIGGAAPGGGGVLDSAAAMGHLARKMARKLGRELKETVASLKAEVEQVARSASMAHPGGSGLGGIGASGASLSAPGPAAAGAAAGVPYGGIPRGPSGSGVLVMGGPSSLTRRESGARRESSLEE</sequence>
<protein>
    <recommendedName>
        <fullName evidence="10">Ion transport domain-containing protein</fullName>
    </recommendedName>
</protein>
<dbReference type="GO" id="GO:0034703">
    <property type="term" value="C:cation channel complex"/>
    <property type="evidence" value="ECO:0000318"/>
    <property type="project" value="GO_Central"/>
</dbReference>
<dbReference type="GO" id="GO:0051480">
    <property type="term" value="P:regulation of cytosolic calcium ion concentration"/>
    <property type="evidence" value="ECO:0000318"/>
    <property type="project" value="GO_Central"/>
</dbReference>
<feature type="transmembrane region" description="Helical" evidence="9">
    <location>
        <begin position="1042"/>
        <end position="1070"/>
    </location>
</feature>
<dbReference type="InterPro" id="IPR002153">
    <property type="entry name" value="TRPC_channel"/>
</dbReference>
<dbReference type="Pfam" id="PF00520">
    <property type="entry name" value="Ion_trans"/>
    <property type="match status" value="1"/>
</dbReference>
<keyword evidence="7" id="KW-0407">Ion channel</keyword>
<proteinExistence type="predicted"/>
<feature type="transmembrane region" description="Helical" evidence="9">
    <location>
        <begin position="787"/>
        <end position="812"/>
    </location>
</feature>
<dbReference type="GO" id="GO:0070588">
    <property type="term" value="P:calcium ion transmembrane transport"/>
    <property type="evidence" value="ECO:0000318"/>
    <property type="project" value="GO_Central"/>
</dbReference>
<feature type="transmembrane region" description="Helical" evidence="9">
    <location>
        <begin position="896"/>
        <end position="916"/>
    </location>
</feature>
<evidence type="ECO:0000313" key="12">
    <source>
        <dbReference type="Proteomes" id="UP000006906"/>
    </source>
</evidence>
<evidence type="ECO:0000256" key="4">
    <source>
        <dbReference type="ARBA" id="ARBA00022989"/>
    </source>
</evidence>
<reference evidence="11 12" key="1">
    <citation type="journal article" date="2007" name="Science">
        <title>The Chlamydomonas genome reveals the evolution of key animal and plant functions.</title>
        <authorList>
            <person name="Merchant S.S."/>
            <person name="Prochnik S.E."/>
            <person name="Vallon O."/>
            <person name="Harris E.H."/>
            <person name="Karpowicz S.J."/>
            <person name="Witman G.B."/>
            <person name="Terry A."/>
            <person name="Salamov A."/>
            <person name="Fritz-Laylin L.K."/>
            <person name="Marechal-Drouard L."/>
            <person name="Marshall W.F."/>
            <person name="Qu L.H."/>
            <person name="Nelson D.R."/>
            <person name="Sanderfoot A.A."/>
            <person name="Spalding M.H."/>
            <person name="Kapitonov V.V."/>
            <person name="Ren Q."/>
            <person name="Ferris P."/>
            <person name="Lindquist E."/>
            <person name="Shapiro H."/>
            <person name="Lucas S.M."/>
            <person name="Grimwood J."/>
            <person name="Schmutz J."/>
            <person name="Cardol P."/>
            <person name="Cerutti H."/>
            <person name="Chanfreau G."/>
            <person name="Chen C.L."/>
            <person name="Cognat V."/>
            <person name="Croft M.T."/>
            <person name="Dent R."/>
            <person name="Dutcher S."/>
            <person name="Fernandez E."/>
            <person name="Fukuzawa H."/>
            <person name="Gonzalez-Ballester D."/>
            <person name="Gonzalez-Halphen D."/>
            <person name="Hallmann A."/>
            <person name="Hanikenne M."/>
            <person name="Hippler M."/>
            <person name="Inwood W."/>
            <person name="Jabbari K."/>
            <person name="Kalanon M."/>
            <person name="Kuras R."/>
            <person name="Lefebvre P.A."/>
            <person name="Lemaire S.D."/>
            <person name="Lobanov A.V."/>
            <person name="Lohr M."/>
            <person name="Manuell A."/>
            <person name="Meier I."/>
            <person name="Mets L."/>
            <person name="Mittag M."/>
            <person name="Mittelmeier T."/>
            <person name="Moroney J.V."/>
            <person name="Moseley J."/>
            <person name="Napoli C."/>
            <person name="Nedelcu A.M."/>
            <person name="Niyogi K."/>
            <person name="Novoselov S.V."/>
            <person name="Paulsen I.T."/>
            <person name="Pazour G."/>
            <person name="Purton S."/>
            <person name="Ral J.P."/>
            <person name="Riano-Pachon D.M."/>
            <person name="Riekhof W."/>
            <person name="Rymarquis L."/>
            <person name="Schroda M."/>
            <person name="Stern D."/>
            <person name="Umen J."/>
            <person name="Willows R."/>
            <person name="Wilson N."/>
            <person name="Zimmer S.L."/>
            <person name="Allmer J."/>
            <person name="Balk J."/>
            <person name="Bisova K."/>
            <person name="Chen C.J."/>
            <person name="Elias M."/>
            <person name="Gendler K."/>
            <person name="Hauser C."/>
            <person name="Lamb M.R."/>
            <person name="Ledford H."/>
            <person name="Long J.C."/>
            <person name="Minagawa J."/>
            <person name="Page M.D."/>
            <person name="Pan J."/>
            <person name="Pootakham W."/>
            <person name="Roje S."/>
            <person name="Rose A."/>
            <person name="Stahlberg E."/>
            <person name="Terauchi A.M."/>
            <person name="Yang P."/>
            <person name="Ball S."/>
            <person name="Bowler C."/>
            <person name="Dieckmann C.L."/>
            <person name="Gladyshev V.N."/>
            <person name="Green P."/>
            <person name="Jorgensen R."/>
            <person name="Mayfield S."/>
            <person name="Mueller-Roeber B."/>
            <person name="Rajamani S."/>
            <person name="Sayre R.T."/>
            <person name="Brokstein P."/>
            <person name="Dubchak I."/>
            <person name="Goodstein D."/>
            <person name="Hornick L."/>
            <person name="Huang Y.W."/>
            <person name="Jhaveri J."/>
            <person name="Luo Y."/>
            <person name="Martinez D."/>
            <person name="Ngau W.C."/>
            <person name="Otillar B."/>
            <person name="Poliakov A."/>
            <person name="Porter A."/>
            <person name="Szajkowski L."/>
            <person name="Werner G."/>
            <person name="Zhou K."/>
            <person name="Grigoriev I.V."/>
            <person name="Rokhsar D.S."/>
            <person name="Grossman A.R."/>
        </authorList>
    </citation>
    <scope>NUCLEOTIDE SEQUENCE [LARGE SCALE GENOMIC DNA]</scope>
    <source>
        <strain evidence="12">CC-503</strain>
    </source>
</reference>
<organism evidence="11 12">
    <name type="scientific">Chlamydomonas reinhardtii</name>
    <name type="common">Chlamydomonas smithii</name>
    <dbReference type="NCBI Taxonomy" id="3055"/>
    <lineage>
        <taxon>Eukaryota</taxon>
        <taxon>Viridiplantae</taxon>
        <taxon>Chlorophyta</taxon>
        <taxon>core chlorophytes</taxon>
        <taxon>Chlorophyceae</taxon>
        <taxon>CS clade</taxon>
        <taxon>Chlamydomonadales</taxon>
        <taxon>Chlamydomonadaceae</taxon>
        <taxon>Chlamydomonas</taxon>
    </lineage>
</organism>
<feature type="transmembrane region" description="Helical" evidence="9">
    <location>
        <begin position="728"/>
        <end position="747"/>
    </location>
</feature>
<dbReference type="OrthoDB" id="529218at2759"/>
<evidence type="ECO:0000313" key="11">
    <source>
        <dbReference type="EMBL" id="PNW78800.1"/>
    </source>
</evidence>
<evidence type="ECO:0000256" key="3">
    <source>
        <dbReference type="ARBA" id="ARBA00022692"/>
    </source>
</evidence>
<name>A0A2K3DE40_CHLRE</name>
<dbReference type="InterPro" id="IPR005821">
    <property type="entry name" value="Ion_trans_dom"/>
</dbReference>
<feature type="compositionally biased region" description="Gly residues" evidence="8">
    <location>
        <begin position="421"/>
        <end position="450"/>
    </location>
</feature>
<dbReference type="RefSeq" id="XP_042921141.1">
    <property type="nucleotide sequence ID" value="XM_043065556.1"/>
</dbReference>
<dbReference type="GeneID" id="66054612"/>
<accession>A0A2K3DE40</accession>
<comment type="subcellular location">
    <subcellularLocation>
        <location evidence="1">Membrane</location>
        <topology evidence="1">Multi-pass membrane protein</topology>
    </subcellularLocation>
</comment>
<dbReference type="EMBL" id="CM008970">
    <property type="protein sequence ID" value="PNW78800.1"/>
    <property type="molecule type" value="Genomic_DNA"/>
</dbReference>
<dbReference type="Gramene" id="PNW78800">
    <property type="protein sequence ID" value="PNW78800"/>
    <property type="gene ID" value="CHLRE_09g390578v5"/>
</dbReference>
<evidence type="ECO:0000256" key="7">
    <source>
        <dbReference type="ARBA" id="ARBA00023303"/>
    </source>
</evidence>
<keyword evidence="3 9" id="KW-0812">Transmembrane</keyword>
<dbReference type="Proteomes" id="UP000006906">
    <property type="component" value="Chromosome 9"/>
</dbReference>
<evidence type="ECO:0000256" key="6">
    <source>
        <dbReference type="ARBA" id="ARBA00023136"/>
    </source>
</evidence>
<dbReference type="GO" id="GO:0005886">
    <property type="term" value="C:plasma membrane"/>
    <property type="evidence" value="ECO:0000318"/>
    <property type="project" value="GO_Central"/>
</dbReference>
<feature type="region of interest" description="Disordered" evidence="8">
    <location>
        <begin position="1375"/>
        <end position="1404"/>
    </location>
</feature>
<evidence type="ECO:0000259" key="10">
    <source>
        <dbReference type="Pfam" id="PF00520"/>
    </source>
</evidence>
<feature type="compositionally biased region" description="Basic and acidic residues" evidence="8">
    <location>
        <begin position="1390"/>
        <end position="1404"/>
    </location>
</feature>
<dbReference type="GO" id="GO:0070679">
    <property type="term" value="F:inositol 1,4,5 trisphosphate binding"/>
    <property type="evidence" value="ECO:0000318"/>
    <property type="project" value="GO_Central"/>
</dbReference>
<feature type="region of interest" description="Disordered" evidence="8">
    <location>
        <begin position="1"/>
        <end position="38"/>
    </location>
</feature>
<evidence type="ECO:0000256" key="5">
    <source>
        <dbReference type="ARBA" id="ARBA00023065"/>
    </source>
</evidence>
<feature type="domain" description="Ion transport" evidence="10">
    <location>
        <begin position="588"/>
        <end position="822"/>
    </location>
</feature>
<feature type="region of interest" description="Disordered" evidence="8">
    <location>
        <begin position="418"/>
        <end position="457"/>
    </location>
</feature>
<keyword evidence="4 9" id="KW-1133">Transmembrane helix</keyword>
<keyword evidence="2" id="KW-0813">Transport</keyword>